<dbReference type="EMBL" id="AP027370">
    <property type="protein sequence ID" value="BDY12651.1"/>
    <property type="molecule type" value="Genomic_DNA"/>
</dbReference>
<protein>
    <submittedName>
        <fullName evidence="1">Uncharacterized protein</fullName>
    </submittedName>
</protein>
<accession>A0ABM8FK16</accession>
<sequence>MKPIATLALLPLFSFLHGFSADIESLRLYKKSHPAKQIPHEKRANRFLVKFHAIESADFRKIEKECGLLFESCIADGVCIFTTEKALSIENLKKKIDSRCPEIEEIRLYRPVPLRIY</sequence>
<proteinExistence type="predicted"/>
<reference evidence="1 2" key="1">
    <citation type="submission" date="2023-03" db="EMBL/GenBank/DDBJ databases">
        <title>Description of Hydrogenimonas sp. ISO32.</title>
        <authorList>
            <person name="Mino S."/>
            <person name="Fukazawa S."/>
            <person name="Sawabe T."/>
        </authorList>
    </citation>
    <scope>NUCLEOTIDE SEQUENCE [LARGE SCALE GENOMIC DNA]</scope>
    <source>
        <strain evidence="1 2">ISO32</strain>
    </source>
</reference>
<evidence type="ECO:0000313" key="1">
    <source>
        <dbReference type="EMBL" id="BDY12651.1"/>
    </source>
</evidence>
<dbReference type="Proteomes" id="UP001321445">
    <property type="component" value="Chromosome"/>
</dbReference>
<dbReference type="RefSeq" id="WP_286337838.1">
    <property type="nucleotide sequence ID" value="NZ_AP027370.1"/>
</dbReference>
<organism evidence="1 2">
    <name type="scientific">Hydrogenimonas cancrithermarum</name>
    <dbReference type="NCBI Taxonomy" id="2993563"/>
    <lineage>
        <taxon>Bacteria</taxon>
        <taxon>Pseudomonadati</taxon>
        <taxon>Campylobacterota</taxon>
        <taxon>Epsilonproteobacteria</taxon>
        <taxon>Campylobacterales</taxon>
        <taxon>Hydrogenimonadaceae</taxon>
        <taxon>Hydrogenimonas</taxon>
    </lineage>
</organism>
<keyword evidence="2" id="KW-1185">Reference proteome</keyword>
<evidence type="ECO:0000313" key="2">
    <source>
        <dbReference type="Proteomes" id="UP001321445"/>
    </source>
</evidence>
<name>A0ABM8FK16_9BACT</name>
<gene>
    <name evidence="1" type="ORF">HCR_09630</name>
</gene>